<reference evidence="2" key="1">
    <citation type="submission" date="2017-08" db="EMBL/GenBank/DDBJ databases">
        <authorList>
            <person name="Polle J.E."/>
            <person name="Barry K."/>
            <person name="Cushman J."/>
            <person name="Schmutz J."/>
            <person name="Tran D."/>
            <person name="Hathwaick L.T."/>
            <person name="Yim W.C."/>
            <person name="Jenkins J."/>
            <person name="Mckie-Krisberg Z.M."/>
            <person name="Prochnik S."/>
            <person name="Lindquist E."/>
            <person name="Dockter R.B."/>
            <person name="Adam C."/>
            <person name="Molina H."/>
            <person name="Bunkerborg J."/>
            <person name="Jin E."/>
            <person name="Buchheim M."/>
            <person name="Magnuson J."/>
        </authorList>
    </citation>
    <scope>NUCLEOTIDE SEQUENCE</scope>
    <source>
        <strain evidence="2">CCAP 19/18</strain>
    </source>
</reference>
<proteinExistence type="predicted"/>
<keyword evidence="3" id="KW-1185">Reference proteome</keyword>
<sequence>MMRMQCHARSGCLLSNKLSYESTEGVSDMVNQTFIDGCVRVPHLETLQMPLVYSINPFEGVSALYDPSTSDDEVLPRYGVTAASETMSTMNETVNSKTTACVPDPGWTETAQARLTMGSFYFDVLVRRDSFWMYLWGTAGGAYGSFFEVAALLLVLSSLAVKVYQNRLKSTQLMQATQSLRLPIFSPSSKNQEKSPNAVMPG</sequence>
<keyword evidence="1" id="KW-1133">Transmembrane helix</keyword>
<gene>
    <name evidence="2" type="ORF">DUNSADRAFT_17861</name>
</gene>
<evidence type="ECO:0000313" key="2">
    <source>
        <dbReference type="EMBL" id="KAF5828277.1"/>
    </source>
</evidence>
<keyword evidence="1" id="KW-0812">Transmembrane</keyword>
<name>A0ABQ7G0Z5_DUNSA</name>
<evidence type="ECO:0008006" key="4">
    <source>
        <dbReference type="Google" id="ProtNLM"/>
    </source>
</evidence>
<dbReference type="Proteomes" id="UP000815325">
    <property type="component" value="Unassembled WGS sequence"/>
</dbReference>
<feature type="transmembrane region" description="Helical" evidence="1">
    <location>
        <begin position="142"/>
        <end position="164"/>
    </location>
</feature>
<evidence type="ECO:0000256" key="1">
    <source>
        <dbReference type="SAM" id="Phobius"/>
    </source>
</evidence>
<keyword evidence="1" id="KW-0472">Membrane</keyword>
<accession>A0ABQ7G0Z5</accession>
<protein>
    <recommendedName>
        <fullName evidence="4">Copper transporter</fullName>
    </recommendedName>
</protein>
<evidence type="ECO:0000313" key="3">
    <source>
        <dbReference type="Proteomes" id="UP000815325"/>
    </source>
</evidence>
<dbReference type="EMBL" id="MU070329">
    <property type="protein sequence ID" value="KAF5828277.1"/>
    <property type="molecule type" value="Genomic_DNA"/>
</dbReference>
<organism evidence="2 3">
    <name type="scientific">Dunaliella salina</name>
    <name type="common">Green alga</name>
    <name type="synonym">Protococcus salinus</name>
    <dbReference type="NCBI Taxonomy" id="3046"/>
    <lineage>
        <taxon>Eukaryota</taxon>
        <taxon>Viridiplantae</taxon>
        <taxon>Chlorophyta</taxon>
        <taxon>core chlorophytes</taxon>
        <taxon>Chlorophyceae</taxon>
        <taxon>CS clade</taxon>
        <taxon>Chlamydomonadales</taxon>
        <taxon>Dunaliellaceae</taxon>
        <taxon>Dunaliella</taxon>
    </lineage>
</organism>
<comment type="caution">
    <text evidence="2">The sequence shown here is derived from an EMBL/GenBank/DDBJ whole genome shotgun (WGS) entry which is preliminary data.</text>
</comment>